<proteinExistence type="predicted"/>
<organism evidence="1 2">
    <name type="scientific">Rugamonas apoptosis</name>
    <dbReference type="NCBI Taxonomy" id="2758570"/>
    <lineage>
        <taxon>Bacteria</taxon>
        <taxon>Pseudomonadati</taxon>
        <taxon>Pseudomonadota</taxon>
        <taxon>Betaproteobacteria</taxon>
        <taxon>Burkholderiales</taxon>
        <taxon>Oxalobacteraceae</taxon>
        <taxon>Telluria group</taxon>
        <taxon>Rugamonas</taxon>
    </lineage>
</organism>
<protein>
    <submittedName>
        <fullName evidence="1">TIGR03087 family PEP-CTERM/XrtA system glycosyltransferase</fullName>
    </submittedName>
</protein>
<keyword evidence="1" id="KW-0808">Transferase</keyword>
<dbReference type="PANTHER" id="PTHR12526:SF600">
    <property type="entry name" value="GLYCOSYL TRANSFERASE GROUP 1"/>
    <property type="match status" value="1"/>
</dbReference>
<sequence length="409" mass="44852">MRHLLYLTHRIPYPPNKGDKIRAWHVLAYLQRHFHVHLGTFVDHPDDRQHVERLRAMCASSSFISLQPARARLRALAALASDEPASVRYYRSAPLRLWVEQTLARFPIGAALAFSGPMAQYVPAHGGHGPLHRVMDLVDVDSAKWLAYAGNHRWPLAALYRREARCLLAYERHVACQFDRTTLVSGPEAALFRTLAPESAHKVAHFRNGVDGAYFAPDASHPNPYPAGQSVLVFTGAMDYWPNVEAVCWFAAQVLPALRASHPALHFHIVGAHPTAAVRALASQAGVHVSGTVPDIRPYLQHAAMAVAPLQVARGVQNKVLEAMAMGLPVVASTAALQGIEAELEHAVLCADQPQAWVTRIHRALDPGYATTIGHAARRCVLERYDWQRNLASLGELLGVRASGAEAAP</sequence>
<accession>A0A7W2IKC8</accession>
<name>A0A7W2IKC8_9BURK</name>
<dbReference type="GO" id="GO:0016757">
    <property type="term" value="F:glycosyltransferase activity"/>
    <property type="evidence" value="ECO:0007669"/>
    <property type="project" value="TreeGrafter"/>
</dbReference>
<dbReference type="EMBL" id="JACEZU010000004">
    <property type="protein sequence ID" value="MBA5687272.1"/>
    <property type="molecule type" value="Genomic_DNA"/>
</dbReference>
<evidence type="ECO:0000313" key="1">
    <source>
        <dbReference type="EMBL" id="MBA5687272.1"/>
    </source>
</evidence>
<dbReference type="Pfam" id="PF13692">
    <property type="entry name" value="Glyco_trans_1_4"/>
    <property type="match status" value="1"/>
</dbReference>
<dbReference type="SUPFAM" id="SSF53756">
    <property type="entry name" value="UDP-Glycosyltransferase/glycogen phosphorylase"/>
    <property type="match status" value="1"/>
</dbReference>
<reference evidence="1 2" key="1">
    <citation type="submission" date="2020-07" db="EMBL/GenBank/DDBJ databases">
        <title>Novel species isolated from subtropical streams in China.</title>
        <authorList>
            <person name="Lu H."/>
        </authorList>
    </citation>
    <scope>NUCLEOTIDE SEQUENCE [LARGE SCALE GENOMIC DNA]</scope>
    <source>
        <strain evidence="1 2">LX47W</strain>
    </source>
</reference>
<dbReference type="CDD" id="cd03801">
    <property type="entry name" value="GT4_PimA-like"/>
    <property type="match status" value="1"/>
</dbReference>
<dbReference type="PANTHER" id="PTHR12526">
    <property type="entry name" value="GLYCOSYLTRANSFERASE"/>
    <property type="match status" value="1"/>
</dbReference>
<comment type="caution">
    <text evidence="1">The sequence shown here is derived from an EMBL/GenBank/DDBJ whole genome shotgun (WGS) entry which is preliminary data.</text>
</comment>
<dbReference type="Proteomes" id="UP000573499">
    <property type="component" value="Unassembled WGS sequence"/>
</dbReference>
<dbReference type="NCBIfam" id="TIGR03087">
    <property type="entry name" value="stp1"/>
    <property type="match status" value="1"/>
</dbReference>
<keyword evidence="2" id="KW-1185">Reference proteome</keyword>
<dbReference type="InterPro" id="IPR017521">
    <property type="entry name" value="Sugar_tfrase_PEP-CTERM_Stp1"/>
</dbReference>
<dbReference type="RefSeq" id="WP_182153132.1">
    <property type="nucleotide sequence ID" value="NZ_JACEZU010000004.1"/>
</dbReference>
<gene>
    <name evidence="1" type="ORF">H3H39_09475</name>
</gene>
<evidence type="ECO:0000313" key="2">
    <source>
        <dbReference type="Proteomes" id="UP000573499"/>
    </source>
</evidence>
<dbReference type="AlphaFoldDB" id="A0A7W2IKC8"/>
<dbReference type="Gene3D" id="3.40.50.2000">
    <property type="entry name" value="Glycogen Phosphorylase B"/>
    <property type="match status" value="1"/>
</dbReference>